<accession>A0A7J5YFI8</accession>
<gene>
    <name evidence="4" type="ORF">F7725_021242</name>
</gene>
<dbReference type="GO" id="GO:0007399">
    <property type="term" value="P:nervous system development"/>
    <property type="evidence" value="ECO:0007669"/>
    <property type="project" value="UniProtKB-ARBA"/>
</dbReference>
<evidence type="ECO:0000256" key="2">
    <source>
        <dbReference type="SAM" id="Phobius"/>
    </source>
</evidence>
<sequence length="1010" mass="112767">MSSTIIYPKAKTEPPKVRSICNFPPLSPKDALEERLLLESVAWPETPALPSPLSLELTSDPAHSSFTILPARGGGQWHVGDQLEVSIIISDFKGQPKKSGGDFLFARLHNLTLGAGVAGKVVDHLNGSYSAVFPLLWEGAAQVEVTLVHPSEAITVLNRLTSEQPDRVFFISLFRSGSRSETTTCNICLRQTKQPICDFTDPRTGDPWFCYKPKNMSCDARIAHSSVGYKQTLKAKEDELFQGRVNLKVCIPASGPAGVTVLPKRKVSNKRKTPPLLSFNFLSGQPEVESSIVNFQASGYYYQDLKEFNLGSSRQNGPFLALDYENKIMVTFRLHGPPLRFIGSNEEIRYIANELDDLIGAPNTVVVFGIWAHFGSFPIEVYIRRLQRIRSAVVRLLDRAPKTVIIIRTANPKALWLYETITNSDWFSVQCDKVLRAIFKGLNVHLIDAWEMVLAHHLPNSLHPQPPIIKNMMDLDNIMKESSFKGRTCFTIFLLLLTAFLIFFQFQPKMSSTIIYPKAKTEAPKVRSICNFPPLSPNDALEERLLLESVACPETPALPSPLSLELTSDPANSSFTILPARGGGQWHVGDQLEVSIIISDFKGQPKKSGGDFLFARLHNLTLGAGVAGKVVDHLNGSYSAVFPLLWEGAAQVEVTLVHPSEAITVLNRLTSEQPDRVFFISLFRSGSRSETTTCNICLRQTKQPICDFTDPRTGDPWFCYKPKNMTVMQGSPTAVRVNLKVCIPASGPAGVTVLPKKEGQPEVESSIVNFHASGYYYQGLWRALDGTKVRQFTGASSITQCLKGKVVHLYGDSTIRQWFEFLNAALPDLKEFNLGSSRKNGPFMALDYENKIMVTFRLHGPPLRFEGSFEEIRYIANELDELIGGPNTVVVFGIWAHFASFPIEVYIRRLQRIRSAVVRLLDRAPKTVIIIRTANPKALWLYETITNSDWFSVQCDKVLRAIFKGLNVHLIDAWEMVLAHHLPNRLHPQPPIIKNMMDVLFSYTCPQKGG</sequence>
<dbReference type="EMBL" id="JAAKFY010000013">
    <property type="protein sequence ID" value="KAF3848214.1"/>
    <property type="molecule type" value="Genomic_DNA"/>
</dbReference>
<keyword evidence="2" id="KW-1133">Transmembrane helix</keyword>
<evidence type="ECO:0000256" key="1">
    <source>
        <dbReference type="ARBA" id="ARBA00005431"/>
    </source>
</evidence>
<dbReference type="PANTHER" id="PTHR16165">
    <property type="entry name" value="NXPE FAMILY MEMBER"/>
    <property type="match status" value="1"/>
</dbReference>
<evidence type="ECO:0000313" key="4">
    <source>
        <dbReference type="EMBL" id="KAF3848214.1"/>
    </source>
</evidence>
<dbReference type="InterPro" id="IPR057106">
    <property type="entry name" value="NXPE4_C"/>
</dbReference>
<keyword evidence="2" id="KW-0472">Membrane</keyword>
<dbReference type="PANTHER" id="PTHR16165:SF9">
    <property type="entry name" value="NXPE FAMILY MEMBER 3"/>
    <property type="match status" value="1"/>
</dbReference>
<feature type="domain" description="NXPE C-terminal" evidence="3">
    <location>
        <begin position="781"/>
        <end position="1005"/>
    </location>
</feature>
<feature type="transmembrane region" description="Helical" evidence="2">
    <location>
        <begin position="488"/>
        <end position="506"/>
    </location>
</feature>
<dbReference type="OrthoDB" id="5950832at2759"/>
<keyword evidence="2" id="KW-0812">Transmembrane</keyword>
<evidence type="ECO:0000313" key="5">
    <source>
        <dbReference type="Proteomes" id="UP000518266"/>
    </source>
</evidence>
<feature type="domain" description="NXPE C-terminal" evidence="3">
    <location>
        <begin position="302"/>
        <end position="475"/>
    </location>
</feature>
<comment type="caution">
    <text evidence="4">The sequence shown here is derived from an EMBL/GenBank/DDBJ whole genome shotgun (WGS) entry which is preliminary data.</text>
</comment>
<feature type="transmembrane region" description="Helical" evidence="2">
    <location>
        <begin position="365"/>
        <end position="383"/>
    </location>
</feature>
<comment type="similarity">
    <text evidence="1">Belongs to the NXPE family.</text>
</comment>
<keyword evidence="5" id="KW-1185">Reference proteome</keyword>
<dbReference type="Proteomes" id="UP000518266">
    <property type="component" value="Unassembled WGS sequence"/>
</dbReference>
<name>A0A7J5YFI8_DISMA</name>
<dbReference type="Pfam" id="PF24536">
    <property type="entry name" value="NXPE4_C"/>
    <property type="match status" value="2"/>
</dbReference>
<organism evidence="4 5">
    <name type="scientific">Dissostichus mawsoni</name>
    <name type="common">Antarctic cod</name>
    <dbReference type="NCBI Taxonomy" id="36200"/>
    <lineage>
        <taxon>Eukaryota</taxon>
        <taxon>Metazoa</taxon>
        <taxon>Chordata</taxon>
        <taxon>Craniata</taxon>
        <taxon>Vertebrata</taxon>
        <taxon>Euteleostomi</taxon>
        <taxon>Actinopterygii</taxon>
        <taxon>Neopterygii</taxon>
        <taxon>Teleostei</taxon>
        <taxon>Neoteleostei</taxon>
        <taxon>Acanthomorphata</taxon>
        <taxon>Eupercaria</taxon>
        <taxon>Perciformes</taxon>
        <taxon>Notothenioidei</taxon>
        <taxon>Nototheniidae</taxon>
        <taxon>Dissostichus</taxon>
    </lineage>
</organism>
<dbReference type="AlphaFoldDB" id="A0A7J5YFI8"/>
<evidence type="ECO:0000259" key="3">
    <source>
        <dbReference type="Pfam" id="PF24536"/>
    </source>
</evidence>
<dbReference type="InterPro" id="IPR026845">
    <property type="entry name" value="NXPH/NXPE"/>
</dbReference>
<reference evidence="4 5" key="1">
    <citation type="submission" date="2020-03" db="EMBL/GenBank/DDBJ databases">
        <title>Dissostichus mawsoni Genome sequencing and assembly.</title>
        <authorList>
            <person name="Park H."/>
        </authorList>
    </citation>
    <scope>NUCLEOTIDE SEQUENCE [LARGE SCALE GENOMIC DNA]</scope>
    <source>
        <strain evidence="4">DM0001</strain>
        <tissue evidence="4">Muscle</tissue>
    </source>
</reference>
<dbReference type="SUPFAM" id="SSF81296">
    <property type="entry name" value="E set domains"/>
    <property type="match status" value="1"/>
</dbReference>
<dbReference type="InterPro" id="IPR014756">
    <property type="entry name" value="Ig_E-set"/>
</dbReference>
<dbReference type="Pfam" id="PF06312">
    <property type="entry name" value="Neurexophilin"/>
    <property type="match status" value="2"/>
</dbReference>
<proteinExistence type="inferred from homology"/>
<protein>
    <recommendedName>
        <fullName evidence="3">NXPE C-terminal domain-containing protein</fullName>
    </recommendedName>
</protein>